<dbReference type="STRING" id="871652.SAMN04515673_101146"/>
<dbReference type="RefSeq" id="WP_092075616.1">
    <property type="nucleotide sequence ID" value="NZ_FOYI01000001.1"/>
</dbReference>
<gene>
    <name evidence="1" type="ORF">SAMN04515673_101146</name>
</gene>
<dbReference type="Proteomes" id="UP000199302">
    <property type="component" value="Unassembled WGS sequence"/>
</dbReference>
<dbReference type="OrthoDB" id="7876800at2"/>
<name>A0A1I6CPG4_9RHOB</name>
<proteinExistence type="predicted"/>
<evidence type="ECO:0000313" key="2">
    <source>
        <dbReference type="Proteomes" id="UP000199302"/>
    </source>
</evidence>
<sequence>MTTQPEHIEQIASLSEDASAYLDAARGVAISHFGDAQVRDIPLLVTQTAQLMADLCRNRLIAEGQ</sequence>
<accession>A0A1I6CPG4</accession>
<keyword evidence="2" id="KW-1185">Reference proteome</keyword>
<dbReference type="AlphaFoldDB" id="A0A1I6CPG4"/>
<dbReference type="EMBL" id="FOYI01000001">
    <property type="protein sequence ID" value="SFQ95058.1"/>
    <property type="molecule type" value="Genomic_DNA"/>
</dbReference>
<protein>
    <submittedName>
        <fullName evidence="1">Uncharacterized protein</fullName>
    </submittedName>
</protein>
<evidence type="ECO:0000313" key="1">
    <source>
        <dbReference type="EMBL" id="SFQ95058.1"/>
    </source>
</evidence>
<reference evidence="1 2" key="1">
    <citation type="submission" date="2016-10" db="EMBL/GenBank/DDBJ databases">
        <authorList>
            <person name="de Groot N.N."/>
        </authorList>
    </citation>
    <scope>NUCLEOTIDE SEQUENCE [LARGE SCALE GENOMIC DNA]</scope>
    <source>
        <strain evidence="2">KMM 9023,NRIC 0796,JCM 17311,KCTC 23692</strain>
    </source>
</reference>
<organism evidence="1 2">
    <name type="scientific">Poseidonocella sedimentorum</name>
    <dbReference type="NCBI Taxonomy" id="871652"/>
    <lineage>
        <taxon>Bacteria</taxon>
        <taxon>Pseudomonadati</taxon>
        <taxon>Pseudomonadota</taxon>
        <taxon>Alphaproteobacteria</taxon>
        <taxon>Rhodobacterales</taxon>
        <taxon>Roseobacteraceae</taxon>
        <taxon>Poseidonocella</taxon>
    </lineage>
</organism>